<evidence type="ECO:0000256" key="23">
    <source>
        <dbReference type="SAM" id="MobiDB-lite"/>
    </source>
</evidence>
<dbReference type="InterPro" id="IPR008279">
    <property type="entry name" value="PEP-util_enz_mobile_dom"/>
</dbReference>
<keyword evidence="15" id="KW-0762">Sugar transport</keyword>
<evidence type="ECO:0000259" key="25">
    <source>
        <dbReference type="PROSITE" id="PS51096"/>
    </source>
</evidence>
<evidence type="ECO:0000256" key="24">
    <source>
        <dbReference type="SAM" id="SignalP"/>
    </source>
</evidence>
<proteinExistence type="inferred from homology"/>
<dbReference type="RefSeq" id="WP_267779987.1">
    <property type="nucleotide sequence ID" value="NZ_CP113089.1"/>
</dbReference>
<keyword evidence="17" id="KW-0598">Phosphotransferase system</keyword>
<dbReference type="Gene3D" id="3.50.30.10">
    <property type="entry name" value="Phosphohistidine domain"/>
    <property type="match status" value="1"/>
</dbReference>
<dbReference type="Gene3D" id="3.30.1340.10">
    <property type="entry name" value="HPr-like"/>
    <property type="match status" value="1"/>
</dbReference>
<dbReference type="Pfam" id="PF02896">
    <property type="entry name" value="PEP-utilizers_C"/>
    <property type="match status" value="1"/>
</dbReference>
<evidence type="ECO:0000256" key="5">
    <source>
        <dbReference type="ARBA" id="ARBA00002788"/>
    </source>
</evidence>
<evidence type="ECO:0000256" key="16">
    <source>
        <dbReference type="ARBA" id="ARBA00022679"/>
    </source>
</evidence>
<dbReference type="InterPro" id="IPR001020">
    <property type="entry name" value="PTS_HPr_His_P_site"/>
</dbReference>
<evidence type="ECO:0000256" key="7">
    <source>
        <dbReference type="ARBA" id="ARBA00004496"/>
    </source>
</evidence>
<dbReference type="InterPro" id="IPR000032">
    <property type="entry name" value="HPr-like"/>
</dbReference>
<dbReference type="PROSITE" id="PS00370">
    <property type="entry name" value="PEP_ENZYMES_PHOS_SITE"/>
    <property type="match status" value="1"/>
</dbReference>
<dbReference type="Pfam" id="PF05524">
    <property type="entry name" value="PEP-utilisers_N"/>
    <property type="match status" value="1"/>
</dbReference>
<dbReference type="AlphaFoldDB" id="A0A9E8S7W0"/>
<comment type="subunit">
    <text evidence="22">Homodimer. The dihydroxyacetone kinase complex is composed of a homodimer of DhaM, a homodimer of DhaK and the subunit DhaL.</text>
</comment>
<name>A0A9E8S7W0_9MICO</name>
<evidence type="ECO:0000256" key="17">
    <source>
        <dbReference type="ARBA" id="ARBA00022683"/>
    </source>
</evidence>
<keyword evidence="24" id="KW-0732">Signal</keyword>
<sequence length="824" mass="83646">MSSSPRVGLVVVSHSPALAAAAVALASEMVASDPPSIAIAAGTPEGETGTDAARIAEAIGEAEEGAGVVVLMDLGSAVMSAELALEFLDPDAAQSVRLVAAPFVEGLMAAAVRAAGGASLDEVVAEARAALSPKSQHLGAGEPEAAPDDAPAGGSTEAAPADALAGPPPAVADVIVRNVGGLHARPAAVIAGAVAAFDAAVTLSVPGKAPASAASPIGIAILIATAGTAVRIAASGRQAAEAVKSVRALIEEGFGEELVDAGGAPHEPPPSTRELRVVGQPLGVSSGRVVGPVVVMTHDVIEPDGGARIAPEERTAARDRLRRAMLQVARTMHAQADRLGGQRREVLEATAAIAADPALHAAAEAHVRDEGLTPERAVWIELGRTAAQYREAGGRFAERATDIIDVRDRIIAALTGVEPPGVPEREHPFILVADDLAPADTVGLDPARCLAIVTEQGGPTSHTAILARELGLPAVVGAAGVTALAEGTVLLVDGDTGEIIEQPTEEQRATATGVVTLPPWQGPARTADGHRVILGANVGAPRDTRRAVERGAEGVGLFRTEFCFLDRQSEPGIDDQVAAYREVFAAFPGQKVIVRTLDAGSDKPLPFLTADDEPNPALGVRGFRTARRDGAVLDNQLLAIARAADAESAEVQVMAPMIATVQEAEDFVQRARAAGIPSVGVMIETPSAAMVADELMRVVDFVSIGTNDLSQYTMAADRQSGELAALADPWQPALLRMIRLIGEAGERTATPVGICGESAADPALAPVLVGLGVTSLSMSARAVTAVGTALSALPLSRCRDAAAAACAALDPARARAAAAAVLAG</sequence>
<dbReference type="InterPro" id="IPR012844">
    <property type="entry name" value="DhaM_N"/>
</dbReference>
<feature type="signal peptide" evidence="24">
    <location>
        <begin position="1"/>
        <end position="19"/>
    </location>
</feature>
<dbReference type="PANTHER" id="PTHR46244">
    <property type="entry name" value="PHOSPHOENOLPYRUVATE-PROTEIN PHOSPHOTRANSFERASE"/>
    <property type="match status" value="1"/>
</dbReference>
<dbReference type="InterPro" id="IPR040442">
    <property type="entry name" value="Pyrv_kinase-like_dom_sf"/>
</dbReference>
<dbReference type="Gene3D" id="3.20.20.60">
    <property type="entry name" value="Phosphoenolpyruvate-binding domains"/>
    <property type="match status" value="1"/>
</dbReference>
<protein>
    <recommendedName>
        <fullName evidence="12">Phosphocarrier protein HPr</fullName>
        <ecNumber evidence="9">2.7.1.121</ecNumber>
        <ecNumber evidence="10">2.7.3.9</ecNumber>
    </recommendedName>
    <alternativeName>
        <fullName evidence="11">Phosphoenolpyruvate-protein phosphotransferase</fullName>
    </alternativeName>
    <alternativeName>
        <fullName evidence="21">Phosphotransferase system, enzyme I</fullName>
    </alternativeName>
</protein>
<evidence type="ECO:0000256" key="12">
    <source>
        <dbReference type="ARBA" id="ARBA00020422"/>
    </source>
</evidence>
<feature type="domain" description="HPr" evidence="26">
    <location>
        <begin position="169"/>
        <end position="257"/>
    </location>
</feature>
<dbReference type="InterPro" id="IPR018274">
    <property type="entry name" value="PEP_util_AS"/>
</dbReference>
<dbReference type="Gene3D" id="1.10.274.10">
    <property type="entry name" value="PtsI, HPr-binding domain"/>
    <property type="match status" value="1"/>
</dbReference>
<dbReference type="InterPro" id="IPR036662">
    <property type="entry name" value="PTS_EIIA_man-typ_sf"/>
</dbReference>
<dbReference type="GO" id="GO:0016020">
    <property type="term" value="C:membrane"/>
    <property type="evidence" value="ECO:0007669"/>
    <property type="project" value="InterPro"/>
</dbReference>
<keyword evidence="18" id="KW-0479">Metal-binding</keyword>
<evidence type="ECO:0000256" key="22">
    <source>
        <dbReference type="ARBA" id="ARBA00046577"/>
    </source>
</evidence>
<evidence type="ECO:0000256" key="11">
    <source>
        <dbReference type="ARBA" id="ARBA00016544"/>
    </source>
</evidence>
<dbReference type="PROSITE" id="PS00369">
    <property type="entry name" value="PTS_HPR_HIS"/>
    <property type="match status" value="1"/>
</dbReference>
<evidence type="ECO:0000256" key="18">
    <source>
        <dbReference type="ARBA" id="ARBA00022723"/>
    </source>
</evidence>
<dbReference type="Pfam" id="PF00381">
    <property type="entry name" value="PTS-HPr"/>
    <property type="match status" value="1"/>
</dbReference>
<evidence type="ECO:0000256" key="15">
    <source>
        <dbReference type="ARBA" id="ARBA00022597"/>
    </source>
</evidence>
<dbReference type="SUPFAM" id="SSF51621">
    <property type="entry name" value="Phosphoenolpyruvate/pyruvate domain"/>
    <property type="match status" value="1"/>
</dbReference>
<comment type="function">
    <text evidence="5">Component of the dihydroxyacetone kinase complex, which is responsible for the phosphoenolpyruvate (PEP)-dependent phosphorylation of dihydroxyacetone. DhaM serves as the phosphoryl donor. Is phosphorylated by phosphoenolpyruvate in an EI- and HPr-dependent reaction, and a phosphorelay system on histidine residues finally leads to phosphoryl transfer to DhaL and dihydroxyacetone.</text>
</comment>
<dbReference type="SUPFAM" id="SSF53062">
    <property type="entry name" value="PTS system fructose IIA component-like"/>
    <property type="match status" value="1"/>
</dbReference>
<evidence type="ECO:0000256" key="6">
    <source>
        <dbReference type="ARBA" id="ARBA00003681"/>
    </source>
</evidence>
<dbReference type="SUPFAM" id="SSF55594">
    <property type="entry name" value="HPr-like"/>
    <property type="match status" value="1"/>
</dbReference>
<evidence type="ECO:0000256" key="4">
    <source>
        <dbReference type="ARBA" id="ARBA00002728"/>
    </source>
</evidence>
<keyword evidence="19" id="KW-0418">Kinase</keyword>
<evidence type="ECO:0000256" key="14">
    <source>
        <dbReference type="ARBA" id="ARBA00022490"/>
    </source>
</evidence>
<dbReference type="Proteomes" id="UP001164706">
    <property type="component" value="Chromosome"/>
</dbReference>
<dbReference type="EC" id="2.7.1.121" evidence="9"/>
<gene>
    <name evidence="27" type="primary">ptsP</name>
    <name evidence="27" type="ORF">OVN18_06930</name>
</gene>
<evidence type="ECO:0000256" key="9">
    <source>
        <dbReference type="ARBA" id="ARBA00012095"/>
    </source>
</evidence>
<keyword evidence="28" id="KW-1185">Reference proteome</keyword>
<comment type="function">
    <text evidence="6">General (non sugar-specific) component of the phosphoenolpyruvate-dependent sugar phosphotransferase system (sugar PTS). This major carbohydrate active-transport system catalyzes the phosphorylation of incoming sugar substrates concomitantly with their translocation across the cell membrane. The phosphoryl group from phosphoenolpyruvate (PEP) is transferred to the phosphoryl carrier protein HPr by enzyme I. Phospho-HPr then transfers it to the PTS EIIA domain.</text>
</comment>
<accession>A0A9E8S7W0</accession>
<comment type="catalytic activity">
    <reaction evidence="1">
        <text>L-histidyl-[protein] + phosphoenolpyruvate = N(pros)-phospho-L-histidyl-[protein] + pyruvate</text>
        <dbReference type="Rhea" id="RHEA:23880"/>
        <dbReference type="Rhea" id="RHEA-COMP:9745"/>
        <dbReference type="Rhea" id="RHEA-COMP:9746"/>
        <dbReference type="ChEBI" id="CHEBI:15361"/>
        <dbReference type="ChEBI" id="CHEBI:29979"/>
        <dbReference type="ChEBI" id="CHEBI:58702"/>
        <dbReference type="ChEBI" id="CHEBI:64837"/>
        <dbReference type="EC" id="2.7.3.9"/>
    </reaction>
</comment>
<feature type="domain" description="PTS EIIA type-4" evidence="25">
    <location>
        <begin position="6"/>
        <end position="138"/>
    </location>
</feature>
<dbReference type="GO" id="GO:0046872">
    <property type="term" value="F:metal ion binding"/>
    <property type="evidence" value="ECO:0007669"/>
    <property type="project" value="UniProtKB-KW"/>
</dbReference>
<dbReference type="InterPro" id="IPR000121">
    <property type="entry name" value="PEP_util_C"/>
</dbReference>
<dbReference type="InterPro" id="IPR023151">
    <property type="entry name" value="PEP_util_CS"/>
</dbReference>
<evidence type="ECO:0000313" key="28">
    <source>
        <dbReference type="Proteomes" id="UP001164706"/>
    </source>
</evidence>
<dbReference type="InterPro" id="IPR006318">
    <property type="entry name" value="PTS_EI-like"/>
</dbReference>
<comment type="similarity">
    <text evidence="8">Belongs to the PEP-utilizing enzyme family.</text>
</comment>
<dbReference type="GO" id="GO:0008965">
    <property type="term" value="F:phosphoenolpyruvate-protein phosphotransferase activity"/>
    <property type="evidence" value="ECO:0007669"/>
    <property type="project" value="UniProtKB-EC"/>
</dbReference>
<dbReference type="InterPro" id="IPR015813">
    <property type="entry name" value="Pyrv/PenolPyrv_kinase-like_dom"/>
</dbReference>
<comment type="function">
    <text evidence="4">General (non sugar-specific) component of the phosphoenolpyruvate-dependent sugar phosphotransferase system (sugar PTS). This major carbohydrate active-transport system catalyzes the phosphorylation of incoming sugar substrates concomitantly with their translocation across the cell membrane. Enzyme I transfers the phosphoryl group from phosphoenolpyruvate (PEP) to the phosphoryl carrier protein (HPr).</text>
</comment>
<evidence type="ECO:0000256" key="1">
    <source>
        <dbReference type="ARBA" id="ARBA00000683"/>
    </source>
</evidence>
<dbReference type="PROSITE" id="PS00742">
    <property type="entry name" value="PEP_ENZYMES_2"/>
    <property type="match status" value="1"/>
</dbReference>
<keyword evidence="20" id="KW-0460">Magnesium</keyword>
<dbReference type="PANTHER" id="PTHR46244:SF3">
    <property type="entry name" value="PHOSPHOENOLPYRUVATE-PROTEIN PHOSPHOTRANSFERASE"/>
    <property type="match status" value="1"/>
</dbReference>
<evidence type="ECO:0000256" key="3">
    <source>
        <dbReference type="ARBA" id="ARBA00001946"/>
    </source>
</evidence>
<dbReference type="GO" id="GO:0047324">
    <property type="term" value="F:phosphoenolpyruvate-glycerone phosphotransferase activity"/>
    <property type="evidence" value="ECO:0007669"/>
    <property type="project" value="UniProtKB-EC"/>
</dbReference>
<evidence type="ECO:0000256" key="8">
    <source>
        <dbReference type="ARBA" id="ARBA00007837"/>
    </source>
</evidence>
<evidence type="ECO:0000259" key="26">
    <source>
        <dbReference type="PROSITE" id="PS51350"/>
    </source>
</evidence>
<evidence type="ECO:0000256" key="2">
    <source>
        <dbReference type="ARBA" id="ARBA00001113"/>
    </source>
</evidence>
<comment type="catalytic activity">
    <reaction evidence="2">
        <text>dihydroxyacetone + phosphoenolpyruvate = dihydroxyacetone phosphate + pyruvate</text>
        <dbReference type="Rhea" id="RHEA:18381"/>
        <dbReference type="ChEBI" id="CHEBI:15361"/>
        <dbReference type="ChEBI" id="CHEBI:16016"/>
        <dbReference type="ChEBI" id="CHEBI:57642"/>
        <dbReference type="ChEBI" id="CHEBI:58702"/>
        <dbReference type="EC" id="2.7.1.121"/>
    </reaction>
</comment>
<dbReference type="Pfam" id="PF00391">
    <property type="entry name" value="PEP-utilizers"/>
    <property type="match status" value="1"/>
</dbReference>
<evidence type="ECO:0000256" key="19">
    <source>
        <dbReference type="ARBA" id="ARBA00022777"/>
    </source>
</evidence>
<dbReference type="InterPro" id="IPR036637">
    <property type="entry name" value="Phosphohistidine_dom_sf"/>
</dbReference>
<organism evidence="27 28">
    <name type="scientific">Microcella daejeonensis</name>
    <dbReference type="NCBI Taxonomy" id="2994971"/>
    <lineage>
        <taxon>Bacteria</taxon>
        <taxon>Bacillati</taxon>
        <taxon>Actinomycetota</taxon>
        <taxon>Actinomycetes</taxon>
        <taxon>Micrococcales</taxon>
        <taxon>Microbacteriaceae</taxon>
        <taxon>Microcella</taxon>
    </lineage>
</organism>
<dbReference type="Pfam" id="PF03610">
    <property type="entry name" value="EIIA-man"/>
    <property type="match status" value="1"/>
</dbReference>
<dbReference type="SUPFAM" id="SSF52009">
    <property type="entry name" value="Phosphohistidine domain"/>
    <property type="match status" value="1"/>
</dbReference>
<dbReference type="PROSITE" id="PS51350">
    <property type="entry name" value="PTS_HPR_DOM"/>
    <property type="match status" value="1"/>
</dbReference>
<dbReference type="InterPro" id="IPR004701">
    <property type="entry name" value="PTS_EIIA_man-typ"/>
</dbReference>
<feature type="region of interest" description="Disordered" evidence="23">
    <location>
        <begin position="133"/>
        <end position="164"/>
    </location>
</feature>
<keyword evidence="16 27" id="KW-0808">Transferase</keyword>
<dbReference type="PRINTS" id="PR01736">
    <property type="entry name" value="PHPHTRNFRASE"/>
</dbReference>
<feature type="compositionally biased region" description="Low complexity" evidence="23">
    <location>
        <begin position="139"/>
        <end position="164"/>
    </location>
</feature>
<keyword evidence="13" id="KW-0813">Transport</keyword>
<evidence type="ECO:0000313" key="27">
    <source>
        <dbReference type="EMBL" id="WAB80314.1"/>
    </source>
</evidence>
<dbReference type="EC" id="2.7.3.9" evidence="10"/>
<feature type="chain" id="PRO_5038395665" description="Phosphocarrier protein HPr" evidence="24">
    <location>
        <begin position="20"/>
        <end position="824"/>
    </location>
</feature>
<comment type="subcellular location">
    <subcellularLocation>
        <location evidence="7">Cytoplasm</location>
    </subcellularLocation>
</comment>
<evidence type="ECO:0000256" key="10">
    <source>
        <dbReference type="ARBA" id="ARBA00012232"/>
    </source>
</evidence>
<dbReference type="EMBL" id="CP113089">
    <property type="protein sequence ID" value="WAB80314.1"/>
    <property type="molecule type" value="Genomic_DNA"/>
</dbReference>
<dbReference type="Gene3D" id="3.40.50.510">
    <property type="entry name" value="Phosphotransferase system, mannose-type IIA component"/>
    <property type="match status" value="1"/>
</dbReference>
<evidence type="ECO:0000256" key="13">
    <source>
        <dbReference type="ARBA" id="ARBA00022448"/>
    </source>
</evidence>
<keyword evidence="14" id="KW-0963">Cytoplasm</keyword>
<dbReference type="PROSITE" id="PS51096">
    <property type="entry name" value="PTS_EIIA_TYPE_4"/>
    <property type="match status" value="1"/>
</dbReference>
<evidence type="ECO:0000256" key="21">
    <source>
        <dbReference type="ARBA" id="ARBA00033235"/>
    </source>
</evidence>
<dbReference type="NCBIfam" id="TIGR01417">
    <property type="entry name" value="PTS_I_fam"/>
    <property type="match status" value="1"/>
</dbReference>
<evidence type="ECO:0000256" key="20">
    <source>
        <dbReference type="ARBA" id="ARBA00022842"/>
    </source>
</evidence>
<comment type="cofactor">
    <cofactor evidence="3">
        <name>Mg(2+)</name>
        <dbReference type="ChEBI" id="CHEBI:18420"/>
    </cofactor>
</comment>
<dbReference type="InterPro" id="IPR035895">
    <property type="entry name" value="HPr-like_sf"/>
</dbReference>
<dbReference type="InterPro" id="IPR008731">
    <property type="entry name" value="PTS_EIN"/>
</dbReference>
<dbReference type="SUPFAM" id="SSF47831">
    <property type="entry name" value="Enzyme I of the PEP:sugar phosphotransferase system HPr-binding (sub)domain"/>
    <property type="match status" value="1"/>
</dbReference>
<dbReference type="InterPro" id="IPR036618">
    <property type="entry name" value="PtsI_HPr-bd_sf"/>
</dbReference>
<dbReference type="KEGG" id="mdb:OVN18_06930"/>
<dbReference type="GO" id="GO:0005737">
    <property type="term" value="C:cytoplasm"/>
    <property type="evidence" value="ECO:0007669"/>
    <property type="project" value="UniProtKB-SubCell"/>
</dbReference>
<reference evidence="27" key="1">
    <citation type="submission" date="2022-11" db="EMBL/GenBank/DDBJ databases">
        <title>Description of Microcella daejonensis nov. sp, isolated from riverside soil.</title>
        <authorList>
            <person name="Molina K.M."/>
            <person name="Kim S.B."/>
        </authorList>
    </citation>
    <scope>NUCLEOTIDE SEQUENCE</scope>
    <source>
        <strain evidence="27">MMS21-STM12</strain>
    </source>
</reference>
<dbReference type="GO" id="GO:0009401">
    <property type="term" value="P:phosphoenolpyruvate-dependent sugar phosphotransferase system"/>
    <property type="evidence" value="ECO:0007669"/>
    <property type="project" value="UniProtKB-KW"/>
</dbReference>
<dbReference type="NCBIfam" id="TIGR02364">
    <property type="entry name" value="dha_pts"/>
    <property type="match status" value="1"/>
</dbReference>
<dbReference type="NCBIfam" id="TIGR01003">
    <property type="entry name" value="PTS_HPr_family"/>
    <property type="match status" value="1"/>
</dbReference>
<dbReference type="InterPro" id="IPR050499">
    <property type="entry name" value="PEP-utilizing_PTS_enzyme"/>
</dbReference>